<keyword evidence="2" id="KW-0813">Transport</keyword>
<feature type="transmembrane region" description="Helical" evidence="11">
    <location>
        <begin position="113"/>
        <end position="134"/>
    </location>
</feature>
<evidence type="ECO:0000256" key="1">
    <source>
        <dbReference type="ARBA" id="ARBA00004141"/>
    </source>
</evidence>
<feature type="compositionally biased region" description="Basic and acidic residues" evidence="10">
    <location>
        <begin position="450"/>
        <end position="461"/>
    </location>
</feature>
<feature type="region of interest" description="Disordered" evidence="10">
    <location>
        <begin position="410"/>
        <end position="487"/>
    </location>
</feature>
<keyword evidence="14" id="KW-1185">Reference proteome</keyword>
<feature type="transmembrane region" description="Helical" evidence="11">
    <location>
        <begin position="534"/>
        <end position="558"/>
    </location>
</feature>
<dbReference type="Proteomes" id="UP000774617">
    <property type="component" value="Unassembled WGS sequence"/>
</dbReference>
<evidence type="ECO:0000256" key="4">
    <source>
        <dbReference type="ARBA" id="ARBA00022692"/>
    </source>
</evidence>
<dbReference type="PANTHER" id="PTHR43562:SF3">
    <property type="entry name" value="SODIUM ION_PROTON EXCHANGER (EUROFUNG)"/>
    <property type="match status" value="1"/>
</dbReference>
<feature type="transmembrane region" description="Helical" evidence="11">
    <location>
        <begin position="12"/>
        <end position="34"/>
    </location>
</feature>
<feature type="transmembrane region" description="Helical" evidence="11">
    <location>
        <begin position="83"/>
        <end position="107"/>
    </location>
</feature>
<evidence type="ECO:0000256" key="5">
    <source>
        <dbReference type="ARBA" id="ARBA00022989"/>
    </source>
</evidence>
<dbReference type="InterPro" id="IPR006153">
    <property type="entry name" value="Cation/H_exchanger_TM"/>
</dbReference>
<evidence type="ECO:0000259" key="12">
    <source>
        <dbReference type="Pfam" id="PF00999"/>
    </source>
</evidence>
<feature type="transmembrane region" description="Helical" evidence="11">
    <location>
        <begin position="488"/>
        <end position="514"/>
    </location>
</feature>
<keyword evidence="6" id="KW-0915">Sodium</keyword>
<feature type="non-terminal residue" evidence="13">
    <location>
        <position position="570"/>
    </location>
</feature>
<feature type="transmembrane region" description="Helical" evidence="11">
    <location>
        <begin position="359"/>
        <end position="382"/>
    </location>
</feature>
<keyword evidence="8 11" id="KW-0472">Membrane</keyword>
<feature type="compositionally biased region" description="Polar residues" evidence="10">
    <location>
        <begin position="431"/>
        <end position="449"/>
    </location>
</feature>
<evidence type="ECO:0000256" key="7">
    <source>
        <dbReference type="ARBA" id="ARBA00023065"/>
    </source>
</evidence>
<keyword evidence="7" id="KW-0406">Ion transport</keyword>
<evidence type="ECO:0000256" key="6">
    <source>
        <dbReference type="ARBA" id="ARBA00023053"/>
    </source>
</evidence>
<gene>
    <name evidence="13" type="ORF">B0J12DRAFT_752766</name>
</gene>
<comment type="subcellular location">
    <subcellularLocation>
        <location evidence="1">Membrane</location>
        <topology evidence="1">Multi-pass membrane protein</topology>
    </subcellularLocation>
</comment>
<evidence type="ECO:0000313" key="13">
    <source>
        <dbReference type="EMBL" id="KAH7051241.1"/>
    </source>
</evidence>
<dbReference type="Gene3D" id="1.20.1530.20">
    <property type="match status" value="2"/>
</dbReference>
<feature type="transmembrane region" description="Helical" evidence="11">
    <location>
        <begin position="146"/>
        <end position="166"/>
    </location>
</feature>
<keyword evidence="4 11" id="KW-0812">Transmembrane</keyword>
<evidence type="ECO:0000256" key="3">
    <source>
        <dbReference type="ARBA" id="ARBA00022449"/>
    </source>
</evidence>
<evidence type="ECO:0000256" key="10">
    <source>
        <dbReference type="SAM" id="MobiDB-lite"/>
    </source>
</evidence>
<dbReference type="InterPro" id="IPR038770">
    <property type="entry name" value="Na+/solute_symporter_sf"/>
</dbReference>
<feature type="compositionally biased region" description="Basic residues" evidence="10">
    <location>
        <begin position="417"/>
        <end position="430"/>
    </location>
</feature>
<feature type="compositionally biased region" description="Polar residues" evidence="10">
    <location>
        <begin position="284"/>
        <end position="305"/>
    </location>
</feature>
<feature type="non-terminal residue" evidence="13">
    <location>
        <position position="1"/>
    </location>
</feature>
<evidence type="ECO:0000256" key="8">
    <source>
        <dbReference type="ARBA" id="ARBA00023136"/>
    </source>
</evidence>
<comment type="caution">
    <text evidence="13">The sequence shown here is derived from an EMBL/GenBank/DDBJ whole genome shotgun (WGS) entry which is preliminary data.</text>
</comment>
<dbReference type="Pfam" id="PF00999">
    <property type="entry name" value="Na_H_Exchanger"/>
    <property type="match status" value="1"/>
</dbReference>
<sequence>IVTIPTQSAFLVVLNVINVVLDNTVYCGLLGQIFIGVAWGTPGAKWLAESTEEVIVQLGYLGFILLVYEGGLSTSFASLKANLLLSTAVAVTGIGIPIGLSFTLQALVGATPLQAFAAGAALCSTSLGTTFTVLATSGLTKSRLGVVLTSAAMMDDVVSLVMVQVISNLGGPVSSFSATTVIRPVFVPLAFAVLVPLACCLIVKPATVLLNKHREANPTGSVQKLLSLHQTTFIIHAVILFGFVAGGTYAGTSNLFTAYLAGASISWWDAEMPHLPAERPRSTDAAQNSRQSSAVMAPNDASQGSERAESVRSFSSTHLSGLAIYERYYHQAVEKILKPLFFASIGFSIPISQMFTGSVIWRGIAYTILMLFAKLVCGLWLVRFSISPYIPENLKLRKLRLPSMPHLWGASTEKKGKSARKKDQNRKHSHAGTTEPESSEQQIFQVQTSERSENETTDHHGSQPAQDANCDISAPTARHTSPDPKKPIALYPASIIGGAMVARGEIGFLISSIAESKGIFSSTSASASSNGPDDILLVVTWAIMLCRIIGPLTAGLLVRRVKKLKKKKKK</sequence>
<proteinExistence type="predicted"/>
<evidence type="ECO:0000256" key="2">
    <source>
        <dbReference type="ARBA" id="ARBA00022448"/>
    </source>
</evidence>
<dbReference type="EMBL" id="JAGTJR010000012">
    <property type="protein sequence ID" value="KAH7051241.1"/>
    <property type="molecule type" value="Genomic_DNA"/>
</dbReference>
<evidence type="ECO:0000313" key="14">
    <source>
        <dbReference type="Proteomes" id="UP000774617"/>
    </source>
</evidence>
<organism evidence="13 14">
    <name type="scientific">Macrophomina phaseolina</name>
    <dbReference type="NCBI Taxonomy" id="35725"/>
    <lineage>
        <taxon>Eukaryota</taxon>
        <taxon>Fungi</taxon>
        <taxon>Dikarya</taxon>
        <taxon>Ascomycota</taxon>
        <taxon>Pezizomycotina</taxon>
        <taxon>Dothideomycetes</taxon>
        <taxon>Dothideomycetes incertae sedis</taxon>
        <taxon>Botryosphaeriales</taxon>
        <taxon>Botryosphaeriaceae</taxon>
        <taxon>Macrophomina</taxon>
    </lineage>
</organism>
<name>A0ABQ8GBY3_9PEZI</name>
<evidence type="ECO:0000256" key="9">
    <source>
        <dbReference type="ARBA" id="ARBA00023201"/>
    </source>
</evidence>
<feature type="region of interest" description="Disordered" evidence="10">
    <location>
        <begin position="277"/>
        <end position="309"/>
    </location>
</feature>
<feature type="transmembrane region" description="Helical" evidence="11">
    <location>
        <begin position="54"/>
        <end position="71"/>
    </location>
</feature>
<keyword evidence="3" id="KW-0050">Antiport</keyword>
<keyword evidence="5 11" id="KW-1133">Transmembrane helix</keyword>
<protein>
    <submittedName>
        <fullName evidence="13">Sodium/hydrogen exchanger family-domain-containing protein</fullName>
    </submittedName>
</protein>
<reference evidence="13 14" key="1">
    <citation type="journal article" date="2021" name="Nat. Commun.">
        <title>Genetic determinants of endophytism in the Arabidopsis root mycobiome.</title>
        <authorList>
            <person name="Mesny F."/>
            <person name="Miyauchi S."/>
            <person name="Thiergart T."/>
            <person name="Pickel B."/>
            <person name="Atanasova L."/>
            <person name="Karlsson M."/>
            <person name="Huettel B."/>
            <person name="Barry K.W."/>
            <person name="Haridas S."/>
            <person name="Chen C."/>
            <person name="Bauer D."/>
            <person name="Andreopoulos W."/>
            <person name="Pangilinan J."/>
            <person name="LaButti K."/>
            <person name="Riley R."/>
            <person name="Lipzen A."/>
            <person name="Clum A."/>
            <person name="Drula E."/>
            <person name="Henrissat B."/>
            <person name="Kohler A."/>
            <person name="Grigoriev I.V."/>
            <person name="Martin F.M."/>
            <person name="Hacquard S."/>
        </authorList>
    </citation>
    <scope>NUCLEOTIDE SEQUENCE [LARGE SCALE GENOMIC DNA]</scope>
    <source>
        <strain evidence="13 14">MPI-SDFR-AT-0080</strain>
    </source>
</reference>
<feature type="transmembrane region" description="Helical" evidence="11">
    <location>
        <begin position="231"/>
        <end position="250"/>
    </location>
</feature>
<feature type="domain" description="Cation/H+ exchanger transmembrane" evidence="12">
    <location>
        <begin position="29"/>
        <end position="268"/>
    </location>
</feature>
<keyword evidence="9" id="KW-0739">Sodium transport</keyword>
<dbReference type="PANTHER" id="PTHR43562">
    <property type="entry name" value="NAPA-TYPE SODIUM/HYDROGEN ANTIPORTER"/>
    <property type="match status" value="1"/>
</dbReference>
<accession>A0ABQ8GBY3</accession>
<feature type="transmembrane region" description="Helical" evidence="11">
    <location>
        <begin position="186"/>
        <end position="210"/>
    </location>
</feature>
<evidence type="ECO:0000256" key="11">
    <source>
        <dbReference type="SAM" id="Phobius"/>
    </source>
</evidence>